<reference evidence="1" key="1">
    <citation type="journal article" date="2020" name="Stud. Mycol.">
        <title>101 Dothideomycetes genomes: a test case for predicting lifestyles and emergence of pathogens.</title>
        <authorList>
            <person name="Haridas S."/>
            <person name="Albert R."/>
            <person name="Binder M."/>
            <person name="Bloem J."/>
            <person name="Labutti K."/>
            <person name="Salamov A."/>
            <person name="Andreopoulos B."/>
            <person name="Baker S."/>
            <person name="Barry K."/>
            <person name="Bills G."/>
            <person name="Bluhm B."/>
            <person name="Cannon C."/>
            <person name="Castanera R."/>
            <person name="Culley D."/>
            <person name="Daum C."/>
            <person name="Ezra D."/>
            <person name="Gonzalez J."/>
            <person name="Henrissat B."/>
            <person name="Kuo A."/>
            <person name="Liang C."/>
            <person name="Lipzen A."/>
            <person name="Lutzoni F."/>
            <person name="Magnuson J."/>
            <person name="Mondo S."/>
            <person name="Nolan M."/>
            <person name="Ohm R."/>
            <person name="Pangilinan J."/>
            <person name="Park H.-J."/>
            <person name="Ramirez L."/>
            <person name="Alfaro M."/>
            <person name="Sun H."/>
            <person name="Tritt A."/>
            <person name="Yoshinaga Y."/>
            <person name="Zwiers L.-H."/>
            <person name="Turgeon B."/>
            <person name="Goodwin S."/>
            <person name="Spatafora J."/>
            <person name="Crous P."/>
            <person name="Grigoriev I."/>
        </authorList>
    </citation>
    <scope>NUCLEOTIDE SEQUENCE</scope>
    <source>
        <strain evidence="1">Tuck. ex Michener</strain>
    </source>
</reference>
<keyword evidence="2" id="KW-1185">Reference proteome</keyword>
<dbReference type="GO" id="GO:0033063">
    <property type="term" value="C:Rad51B-Rad51C-Rad51D-XRCC2 complex"/>
    <property type="evidence" value="ECO:0007669"/>
    <property type="project" value="InterPro"/>
</dbReference>
<dbReference type="OrthoDB" id="420422at2759"/>
<dbReference type="GO" id="GO:0042148">
    <property type="term" value="P:DNA strand invasion"/>
    <property type="evidence" value="ECO:0007669"/>
    <property type="project" value="TreeGrafter"/>
</dbReference>
<evidence type="ECO:0000313" key="1">
    <source>
        <dbReference type="EMBL" id="KAF2231746.1"/>
    </source>
</evidence>
<dbReference type="Gene3D" id="3.40.50.300">
    <property type="entry name" value="P-loop containing nucleotide triphosphate hydrolases"/>
    <property type="match status" value="1"/>
</dbReference>
<accession>A0A6A6H0Z2</accession>
<protein>
    <recommendedName>
        <fullName evidence="3">DNA recombination and repair protein Rad51-like C-terminal domain-containing protein</fullName>
    </recommendedName>
</protein>
<dbReference type="PANTHER" id="PTHR46644:SF2">
    <property type="entry name" value="DNA REPAIR PROTEIN XRCC2"/>
    <property type="match status" value="1"/>
</dbReference>
<organism evidence="1 2">
    <name type="scientific">Viridothelium virens</name>
    <name type="common">Speckled blister lichen</name>
    <name type="synonym">Trypethelium virens</name>
    <dbReference type="NCBI Taxonomy" id="1048519"/>
    <lineage>
        <taxon>Eukaryota</taxon>
        <taxon>Fungi</taxon>
        <taxon>Dikarya</taxon>
        <taxon>Ascomycota</taxon>
        <taxon>Pezizomycotina</taxon>
        <taxon>Dothideomycetes</taxon>
        <taxon>Dothideomycetes incertae sedis</taxon>
        <taxon>Trypetheliales</taxon>
        <taxon>Trypetheliaceae</taxon>
        <taxon>Viridothelium</taxon>
    </lineage>
</organism>
<dbReference type="PANTHER" id="PTHR46644">
    <property type="entry name" value="DNA REPAIR PROTEIN XRCC2"/>
    <property type="match status" value="1"/>
</dbReference>
<dbReference type="InterPro" id="IPR030547">
    <property type="entry name" value="XRCC2"/>
</dbReference>
<dbReference type="InterPro" id="IPR027417">
    <property type="entry name" value="P-loop_NTPase"/>
</dbReference>
<evidence type="ECO:0000313" key="2">
    <source>
        <dbReference type="Proteomes" id="UP000800092"/>
    </source>
</evidence>
<dbReference type="GO" id="GO:0005815">
    <property type="term" value="C:microtubule organizing center"/>
    <property type="evidence" value="ECO:0007669"/>
    <property type="project" value="TreeGrafter"/>
</dbReference>
<dbReference type="SUPFAM" id="SSF52540">
    <property type="entry name" value="P-loop containing nucleoside triphosphate hydrolases"/>
    <property type="match status" value="1"/>
</dbReference>
<proteinExistence type="predicted"/>
<dbReference type="GO" id="GO:0000724">
    <property type="term" value="P:double-strand break repair via homologous recombination"/>
    <property type="evidence" value="ECO:0007669"/>
    <property type="project" value="InterPro"/>
</dbReference>
<dbReference type="GO" id="GO:0005657">
    <property type="term" value="C:replication fork"/>
    <property type="evidence" value="ECO:0007669"/>
    <property type="project" value="InterPro"/>
</dbReference>
<dbReference type="EMBL" id="ML991823">
    <property type="protein sequence ID" value="KAF2231746.1"/>
    <property type="molecule type" value="Genomic_DNA"/>
</dbReference>
<dbReference type="GO" id="GO:0000400">
    <property type="term" value="F:four-way junction DNA binding"/>
    <property type="evidence" value="ECO:0007669"/>
    <property type="project" value="TreeGrafter"/>
</dbReference>
<dbReference type="AlphaFoldDB" id="A0A6A6H0Z2"/>
<sequence length="408" mass="46307">MSAQDLGKRLLNEVIEEKLDEALQSLHALHHRSRPFTGINHIDNVLHKFRPGDSLDFDLDALDVQGTHPPKPAIIEIESPDPSQGKTQLLYFLTATIVLPTIDATSQVILNGQNGAVVVLDTDSRFSVSRLAQVMQFYISLHRTPQRVASSRRQDLSPQQIIDHDDDTAFIQMCLKHVHIFYPQSFESLLATLHSLEEYLLNFDKHTSASRPLSAIILDSASAFYWQERRKREDAKLSIHQRTNDPSLTQTIIKTPQLNDYAQLRQTLKMLMKSFACPVIITTDSNTRHLLPQSHEAILTPELSHPWLAFPKVRLLIRKPPIDKFPPAHSVQEAFRDKLARQEVVNQGRFEILLKYRAAEAWREGLESAPADQTICLPVRVGDEGVWVSDGNCSSDNWLPWLEFVGAE</sequence>
<name>A0A6A6H0Z2_VIRVR</name>
<dbReference type="Proteomes" id="UP000800092">
    <property type="component" value="Unassembled WGS sequence"/>
</dbReference>
<evidence type="ECO:0008006" key="3">
    <source>
        <dbReference type="Google" id="ProtNLM"/>
    </source>
</evidence>
<gene>
    <name evidence="1" type="ORF">EV356DRAFT_283457</name>
</gene>
<dbReference type="CDD" id="cd19490">
    <property type="entry name" value="XRCC2"/>
    <property type="match status" value="1"/>
</dbReference>